<reference evidence="12 13" key="1">
    <citation type="submission" date="2022-11" db="EMBL/GenBank/DDBJ databases">
        <title>Minimal conservation of predation-associated metabolite biosynthetic gene clusters underscores biosynthetic potential of Myxococcota including descriptions for ten novel species: Archangium lansinium sp. nov., Myxococcus landrumus sp. nov., Nannocystis bai.</title>
        <authorList>
            <person name="Ahearne A."/>
            <person name="Stevens C."/>
            <person name="Phillips K."/>
        </authorList>
    </citation>
    <scope>NUCLEOTIDE SEQUENCE [LARGE SCALE GENOMIC DNA]</scope>
    <source>
        <strain evidence="12 13">MIWBW</strain>
    </source>
</reference>
<dbReference type="PROSITE" id="PS50885">
    <property type="entry name" value="HAMP"/>
    <property type="match status" value="1"/>
</dbReference>
<keyword evidence="6" id="KW-0418">Kinase</keyword>
<dbReference type="SMART" id="SM00387">
    <property type="entry name" value="HATPase_c"/>
    <property type="match status" value="1"/>
</dbReference>
<evidence type="ECO:0000259" key="8">
    <source>
        <dbReference type="PROSITE" id="PS50109"/>
    </source>
</evidence>
<dbReference type="PRINTS" id="PR00344">
    <property type="entry name" value="BCTRLSENSOR"/>
</dbReference>
<feature type="transmembrane region" description="Helical" evidence="7">
    <location>
        <begin position="20"/>
        <end position="38"/>
    </location>
</feature>
<comment type="catalytic activity">
    <reaction evidence="1">
        <text>ATP + protein L-histidine = ADP + protein N-phospho-L-histidine.</text>
        <dbReference type="EC" id="2.7.13.3"/>
    </reaction>
</comment>
<dbReference type="Gene3D" id="1.10.287.130">
    <property type="match status" value="1"/>
</dbReference>
<dbReference type="GO" id="GO:0005524">
    <property type="term" value="F:ATP binding"/>
    <property type="evidence" value="ECO:0007669"/>
    <property type="project" value="UniProtKB-KW"/>
</dbReference>
<keyword evidence="13" id="KW-1185">Reference proteome</keyword>
<feature type="domain" description="Histidine kinase" evidence="8">
    <location>
        <begin position="402"/>
        <end position="626"/>
    </location>
</feature>
<accession>A0ABT4AH22</accession>
<dbReference type="Gene3D" id="3.30.450.20">
    <property type="entry name" value="PAS domain"/>
    <property type="match status" value="1"/>
</dbReference>
<evidence type="ECO:0000256" key="2">
    <source>
        <dbReference type="ARBA" id="ARBA00004370"/>
    </source>
</evidence>
<keyword evidence="4" id="KW-0597">Phosphoprotein</keyword>
<dbReference type="InterPro" id="IPR004358">
    <property type="entry name" value="Sig_transdc_His_kin-like_C"/>
</dbReference>
<evidence type="ECO:0000256" key="1">
    <source>
        <dbReference type="ARBA" id="ARBA00000085"/>
    </source>
</evidence>
<gene>
    <name evidence="12" type="ORF">OV287_37680</name>
</gene>
<dbReference type="SUPFAM" id="SSF55874">
    <property type="entry name" value="ATPase domain of HSP90 chaperone/DNA topoisomerase II/histidine kinase"/>
    <property type="match status" value="1"/>
</dbReference>
<evidence type="ECO:0000256" key="5">
    <source>
        <dbReference type="ARBA" id="ARBA00022679"/>
    </source>
</evidence>
<protein>
    <recommendedName>
        <fullName evidence="3">histidine kinase</fullName>
        <ecNumber evidence="3">2.7.13.3</ecNumber>
    </recommendedName>
</protein>
<dbReference type="Pfam" id="PF02518">
    <property type="entry name" value="HATPase_c"/>
    <property type="match status" value="1"/>
</dbReference>
<dbReference type="InterPro" id="IPR036097">
    <property type="entry name" value="HisK_dim/P_sf"/>
</dbReference>
<dbReference type="InterPro" id="IPR035965">
    <property type="entry name" value="PAS-like_dom_sf"/>
</dbReference>
<keyword evidence="5" id="KW-0808">Transferase</keyword>
<comment type="subcellular location">
    <subcellularLocation>
        <location evidence="2">Membrane</location>
    </subcellularLocation>
</comment>
<name>A0ABT4AH22_9BACT</name>
<proteinExistence type="predicted"/>
<evidence type="ECO:0000313" key="12">
    <source>
        <dbReference type="EMBL" id="MCY1080199.1"/>
    </source>
</evidence>
<dbReference type="InterPro" id="IPR005467">
    <property type="entry name" value="His_kinase_dom"/>
</dbReference>
<feature type="domain" description="PAC" evidence="10">
    <location>
        <begin position="339"/>
        <end position="389"/>
    </location>
</feature>
<dbReference type="InterPro" id="IPR003661">
    <property type="entry name" value="HisK_dim/P_dom"/>
</dbReference>
<dbReference type="Gene3D" id="6.10.340.10">
    <property type="match status" value="1"/>
</dbReference>
<dbReference type="SMART" id="SM00091">
    <property type="entry name" value="PAS"/>
    <property type="match status" value="1"/>
</dbReference>
<dbReference type="InterPro" id="IPR003660">
    <property type="entry name" value="HAMP_dom"/>
</dbReference>
<dbReference type="InterPro" id="IPR000014">
    <property type="entry name" value="PAS"/>
</dbReference>
<comment type="caution">
    <text evidence="12">The sequence shown here is derived from an EMBL/GenBank/DDBJ whole genome shotgun (WGS) entry which is preliminary data.</text>
</comment>
<dbReference type="InterPro" id="IPR003594">
    <property type="entry name" value="HATPase_dom"/>
</dbReference>
<organism evidence="12 13">
    <name type="scientific">Archangium lansingense</name>
    <dbReference type="NCBI Taxonomy" id="2995310"/>
    <lineage>
        <taxon>Bacteria</taxon>
        <taxon>Pseudomonadati</taxon>
        <taxon>Myxococcota</taxon>
        <taxon>Myxococcia</taxon>
        <taxon>Myxococcales</taxon>
        <taxon>Cystobacterineae</taxon>
        <taxon>Archangiaceae</taxon>
        <taxon>Archangium</taxon>
    </lineage>
</organism>
<keyword evidence="12" id="KW-0547">Nucleotide-binding</keyword>
<keyword evidence="12" id="KW-0067">ATP-binding</keyword>
<dbReference type="PROSITE" id="PS50113">
    <property type="entry name" value="PAC"/>
    <property type="match status" value="1"/>
</dbReference>
<keyword evidence="7" id="KW-0812">Transmembrane</keyword>
<keyword evidence="7" id="KW-0472">Membrane</keyword>
<dbReference type="SMART" id="SM00304">
    <property type="entry name" value="HAMP"/>
    <property type="match status" value="1"/>
</dbReference>
<dbReference type="Gene3D" id="3.30.565.10">
    <property type="entry name" value="Histidine kinase-like ATPase, C-terminal domain"/>
    <property type="match status" value="1"/>
</dbReference>
<dbReference type="PANTHER" id="PTHR43065">
    <property type="entry name" value="SENSOR HISTIDINE KINASE"/>
    <property type="match status" value="1"/>
</dbReference>
<sequence>MSPPIPVRRAGWHRLVSMRVLVPLLLLAYACFFGLYTLQRDMVHREQQVEEHVREDVTLRMTHLQGTLDYLLRTEQLEAVREELASLGSNPDLKVGLLLNDQHTVLASTRLALLDQPVQKAWPELTRPEAIARMKAAVARMSGDVQVSKDGSRVEGYYPIQLKPEFQGRRVGILYLQQDLSQLKAAQRYRAERSALRSSLLLVLIAGLLGLFFHFALGRRVRRLESTAHRLAAGELSARAGLRGVDELGTLGRAFDEMAERLSQEQEALLRSEASFRTLIERAPDAIFVHREQRLLFANPAAVSLLGYAREEELRGREVAELLMPGEQDPLAETSSAGAAREVRFRHRGGQQVLGEVVTFSIPFDGQPAVVSIARDVTERKQVQEKLRTTDRMVSLGTLAAGVAHELNNPISFVLSNLRFAVDELGEQTEAGKPPSAEQLEEIQQALREALEGGERMRNIVHDLRSFARREDERLGPVDIHAVLDSCASLARSAIRHRAQLVKEYGDIPRVLANESRLGQLFLNLLVNAGQAIPEGDVKGHSVRITTARAEDGWVVISVRDTGVGIPPENLQRLFKPFFTTKPVGVGTGLGLSICHGIVTAMGGRIEVSSEVGKGTTFRVFMPEADRAMQAATGTKSA</sequence>
<dbReference type="PROSITE" id="PS50112">
    <property type="entry name" value="PAS"/>
    <property type="match status" value="1"/>
</dbReference>
<evidence type="ECO:0000256" key="3">
    <source>
        <dbReference type="ARBA" id="ARBA00012438"/>
    </source>
</evidence>
<evidence type="ECO:0000259" key="10">
    <source>
        <dbReference type="PROSITE" id="PS50113"/>
    </source>
</evidence>
<dbReference type="CDD" id="cd00082">
    <property type="entry name" value="HisKA"/>
    <property type="match status" value="1"/>
</dbReference>
<dbReference type="Pfam" id="PF13426">
    <property type="entry name" value="PAS_9"/>
    <property type="match status" value="1"/>
</dbReference>
<dbReference type="PROSITE" id="PS50109">
    <property type="entry name" value="HIS_KIN"/>
    <property type="match status" value="1"/>
</dbReference>
<dbReference type="SUPFAM" id="SSF158472">
    <property type="entry name" value="HAMP domain-like"/>
    <property type="match status" value="1"/>
</dbReference>
<dbReference type="Proteomes" id="UP001207654">
    <property type="component" value="Unassembled WGS sequence"/>
</dbReference>
<feature type="transmembrane region" description="Helical" evidence="7">
    <location>
        <begin position="198"/>
        <end position="217"/>
    </location>
</feature>
<evidence type="ECO:0000256" key="7">
    <source>
        <dbReference type="SAM" id="Phobius"/>
    </source>
</evidence>
<dbReference type="PANTHER" id="PTHR43065:SF50">
    <property type="entry name" value="HISTIDINE KINASE"/>
    <property type="match status" value="1"/>
</dbReference>
<dbReference type="NCBIfam" id="TIGR00229">
    <property type="entry name" value="sensory_box"/>
    <property type="match status" value="1"/>
</dbReference>
<dbReference type="CDD" id="cd06225">
    <property type="entry name" value="HAMP"/>
    <property type="match status" value="1"/>
</dbReference>
<dbReference type="SUPFAM" id="SSF47384">
    <property type="entry name" value="Homodimeric domain of signal transducing histidine kinase"/>
    <property type="match status" value="1"/>
</dbReference>
<dbReference type="InterPro" id="IPR000700">
    <property type="entry name" value="PAS-assoc_C"/>
</dbReference>
<evidence type="ECO:0000256" key="6">
    <source>
        <dbReference type="ARBA" id="ARBA00022777"/>
    </source>
</evidence>
<feature type="domain" description="PAS" evidence="9">
    <location>
        <begin position="272"/>
        <end position="342"/>
    </location>
</feature>
<feature type="domain" description="HAMP" evidence="11">
    <location>
        <begin position="215"/>
        <end position="267"/>
    </location>
</feature>
<dbReference type="InterPro" id="IPR036890">
    <property type="entry name" value="HATPase_C_sf"/>
</dbReference>
<dbReference type="RefSeq" id="WP_267538873.1">
    <property type="nucleotide sequence ID" value="NZ_JAPNKA010000001.1"/>
</dbReference>
<evidence type="ECO:0000259" key="11">
    <source>
        <dbReference type="PROSITE" id="PS50885"/>
    </source>
</evidence>
<keyword evidence="7" id="KW-1133">Transmembrane helix</keyword>
<evidence type="ECO:0000259" key="9">
    <source>
        <dbReference type="PROSITE" id="PS50112"/>
    </source>
</evidence>
<dbReference type="SMART" id="SM00388">
    <property type="entry name" value="HisKA"/>
    <property type="match status" value="1"/>
</dbReference>
<dbReference type="EMBL" id="JAPNKA010000001">
    <property type="protein sequence ID" value="MCY1080199.1"/>
    <property type="molecule type" value="Genomic_DNA"/>
</dbReference>
<dbReference type="Pfam" id="PF00512">
    <property type="entry name" value="HisKA"/>
    <property type="match status" value="1"/>
</dbReference>
<dbReference type="CDD" id="cd00130">
    <property type="entry name" value="PAS"/>
    <property type="match status" value="1"/>
</dbReference>
<dbReference type="EC" id="2.7.13.3" evidence="3"/>
<dbReference type="SUPFAM" id="SSF55785">
    <property type="entry name" value="PYP-like sensor domain (PAS domain)"/>
    <property type="match status" value="1"/>
</dbReference>
<evidence type="ECO:0000256" key="4">
    <source>
        <dbReference type="ARBA" id="ARBA00022553"/>
    </source>
</evidence>
<dbReference type="Pfam" id="PF00672">
    <property type="entry name" value="HAMP"/>
    <property type="match status" value="1"/>
</dbReference>
<evidence type="ECO:0000313" key="13">
    <source>
        <dbReference type="Proteomes" id="UP001207654"/>
    </source>
</evidence>